<feature type="transmembrane region" description="Helical" evidence="5">
    <location>
        <begin position="20"/>
        <end position="37"/>
    </location>
</feature>
<feature type="transmembrane region" description="Helical" evidence="5">
    <location>
        <begin position="83"/>
        <end position="104"/>
    </location>
</feature>
<organism evidence="6 7">
    <name type="scientific">Monosporascus cannonballus</name>
    <dbReference type="NCBI Taxonomy" id="155416"/>
    <lineage>
        <taxon>Eukaryota</taxon>
        <taxon>Fungi</taxon>
        <taxon>Dikarya</taxon>
        <taxon>Ascomycota</taxon>
        <taxon>Pezizomycotina</taxon>
        <taxon>Sordariomycetes</taxon>
        <taxon>Xylariomycetidae</taxon>
        <taxon>Xylariales</taxon>
        <taxon>Xylariales incertae sedis</taxon>
        <taxon>Monosporascus</taxon>
    </lineage>
</organism>
<protein>
    <recommendedName>
        <fullName evidence="8">RTA1 domain protein</fullName>
    </recommendedName>
</protein>
<evidence type="ECO:0000256" key="3">
    <source>
        <dbReference type="ARBA" id="ARBA00022989"/>
    </source>
</evidence>
<evidence type="ECO:0000256" key="1">
    <source>
        <dbReference type="ARBA" id="ARBA00004141"/>
    </source>
</evidence>
<reference evidence="6 7" key="1">
    <citation type="submission" date="2018-06" db="EMBL/GenBank/DDBJ databases">
        <title>Complete Genomes of Monosporascus.</title>
        <authorList>
            <person name="Robinson A.J."/>
            <person name="Natvig D.O."/>
        </authorList>
    </citation>
    <scope>NUCLEOTIDE SEQUENCE [LARGE SCALE GENOMIC DNA]</scope>
    <source>
        <strain evidence="6 7">CBS 609.92</strain>
    </source>
</reference>
<name>A0ABY0H806_9PEZI</name>
<accession>A0ABY0H806</accession>
<dbReference type="Proteomes" id="UP000294003">
    <property type="component" value="Unassembled WGS sequence"/>
</dbReference>
<dbReference type="PANTHER" id="PTHR31465:SF34">
    <property type="entry name" value="DOMAIN PROTEIN, PUTATIVE (AFU_ORTHOLOGUE AFUA_3G00480)-RELATED"/>
    <property type="match status" value="1"/>
</dbReference>
<keyword evidence="2 5" id="KW-0812">Transmembrane</keyword>
<comment type="caution">
    <text evidence="6">The sequence shown here is derived from an EMBL/GenBank/DDBJ whole genome shotgun (WGS) entry which is preliminary data.</text>
</comment>
<keyword evidence="7" id="KW-1185">Reference proteome</keyword>
<feature type="transmembrane region" description="Helical" evidence="5">
    <location>
        <begin position="165"/>
        <end position="186"/>
    </location>
</feature>
<evidence type="ECO:0000256" key="2">
    <source>
        <dbReference type="ARBA" id="ARBA00022692"/>
    </source>
</evidence>
<dbReference type="Pfam" id="PF04479">
    <property type="entry name" value="RTA1"/>
    <property type="match status" value="1"/>
</dbReference>
<dbReference type="PANTHER" id="PTHR31465">
    <property type="entry name" value="PROTEIN RTA1-RELATED"/>
    <property type="match status" value="1"/>
</dbReference>
<evidence type="ECO:0000313" key="6">
    <source>
        <dbReference type="EMBL" id="RYO87207.1"/>
    </source>
</evidence>
<dbReference type="EMBL" id="QJNS01000103">
    <property type="protein sequence ID" value="RYO87207.1"/>
    <property type="molecule type" value="Genomic_DNA"/>
</dbReference>
<feature type="transmembrane region" description="Helical" evidence="5">
    <location>
        <begin position="198"/>
        <end position="219"/>
    </location>
</feature>
<evidence type="ECO:0008006" key="8">
    <source>
        <dbReference type="Google" id="ProtNLM"/>
    </source>
</evidence>
<evidence type="ECO:0000313" key="7">
    <source>
        <dbReference type="Proteomes" id="UP000294003"/>
    </source>
</evidence>
<evidence type="ECO:0000256" key="4">
    <source>
        <dbReference type="ARBA" id="ARBA00023136"/>
    </source>
</evidence>
<evidence type="ECO:0000256" key="5">
    <source>
        <dbReference type="SAM" id="Phobius"/>
    </source>
</evidence>
<dbReference type="InterPro" id="IPR007568">
    <property type="entry name" value="RTA1"/>
</dbReference>
<feature type="transmembrane region" description="Helical" evidence="5">
    <location>
        <begin position="125"/>
        <end position="145"/>
    </location>
</feature>
<sequence length="321" mass="36093">MAAGEPILYSLYIYAPTKGAPLFFAIVYAISAVFHIWQCYRYNAFKLIAPYPVCGVLFTVGYAMREYGAYNYMYNVTAELPLIMFILSQVFIYTGPPLLELANYRVLSRLFHYVPYCSPLAPGRVLVTFGGLMILVETINSLGIALSANSSSSAEQQTLGSHLTIAAIAMQLGIIISFFCLATLFHRRCAKANIHAKAIKTILITLYMSMILILIRSIYRLVEHTGNTHVDLTDFESLKNLSPLLRYEVFFYIFEATLMLINSALWNVWHPGRFLPKDNHIYLAQDGTEVEGEAGSDGRPLLDRAGHLLTFGVLFRKKNQT</sequence>
<keyword evidence="3 5" id="KW-1133">Transmembrane helix</keyword>
<proteinExistence type="predicted"/>
<gene>
    <name evidence="6" type="ORF">DL762_004335</name>
</gene>
<feature type="transmembrane region" description="Helical" evidence="5">
    <location>
        <begin position="44"/>
        <end position="63"/>
    </location>
</feature>
<comment type="subcellular location">
    <subcellularLocation>
        <location evidence="1">Membrane</location>
        <topology evidence="1">Multi-pass membrane protein</topology>
    </subcellularLocation>
</comment>
<feature type="transmembrane region" description="Helical" evidence="5">
    <location>
        <begin position="249"/>
        <end position="269"/>
    </location>
</feature>
<keyword evidence="4 5" id="KW-0472">Membrane</keyword>